<proteinExistence type="predicted"/>
<protein>
    <submittedName>
        <fullName evidence="1">MBL fold metallo-hydrolase</fullName>
    </submittedName>
</protein>
<dbReference type="PANTHER" id="PTHR42967:SF1">
    <property type="entry name" value="MBL FOLD METALLO-HYDROLASE"/>
    <property type="match status" value="1"/>
</dbReference>
<dbReference type="PANTHER" id="PTHR42967">
    <property type="entry name" value="METAL DEPENDENT HYDROLASE"/>
    <property type="match status" value="1"/>
</dbReference>
<dbReference type="AlphaFoldDB" id="A0A9D1NWU4"/>
<comment type="caution">
    <text evidence="1">The sequence shown here is derived from an EMBL/GenBank/DDBJ whole genome shotgun (WGS) entry which is preliminary data.</text>
</comment>
<evidence type="ECO:0000313" key="1">
    <source>
        <dbReference type="EMBL" id="HIV22319.1"/>
    </source>
</evidence>
<dbReference type="Pfam" id="PF13483">
    <property type="entry name" value="Lactamase_B_3"/>
    <property type="match status" value="1"/>
</dbReference>
<reference evidence="1" key="2">
    <citation type="journal article" date="2021" name="PeerJ">
        <title>Extensive microbial diversity within the chicken gut microbiome revealed by metagenomics and culture.</title>
        <authorList>
            <person name="Gilroy R."/>
            <person name="Ravi A."/>
            <person name="Getino M."/>
            <person name="Pursley I."/>
            <person name="Horton D.L."/>
            <person name="Alikhan N.F."/>
            <person name="Baker D."/>
            <person name="Gharbi K."/>
            <person name="Hall N."/>
            <person name="Watson M."/>
            <person name="Adriaenssens E.M."/>
            <person name="Foster-Nyarko E."/>
            <person name="Jarju S."/>
            <person name="Secka A."/>
            <person name="Antonio M."/>
            <person name="Oren A."/>
            <person name="Chaudhuri R.R."/>
            <person name="La Ragione R."/>
            <person name="Hildebrand F."/>
            <person name="Pallen M.J."/>
        </authorList>
    </citation>
    <scope>NUCLEOTIDE SEQUENCE</scope>
    <source>
        <strain evidence="1">ChiBcec6-7307</strain>
    </source>
</reference>
<dbReference type="Proteomes" id="UP000886889">
    <property type="component" value="Unassembled WGS sequence"/>
</dbReference>
<sequence length="240" mass="28019">MKVTYLGHSGFLAELPEALLLFDYYIGSLPELPADKPLYVFVSHRHGDHFNPAIFRLTEKYGQVTFFLSHDIRLTPAHMERWGIGREDEGKIRSLKPRENYRVPGLGTVETLKSTDEGVAFLVTVNETVLYHAGDLNWWLWKGEDKGWLGNMTANFKREIARIAGRRIDLAFLPLDDRQGEYFYKGMDWFLRSCRVRYAFPMHFWEDGSVVRRFELLPCRKDYSTVVCSTADEREWELAL</sequence>
<dbReference type="SUPFAM" id="SSF56281">
    <property type="entry name" value="Metallo-hydrolase/oxidoreductase"/>
    <property type="match status" value="1"/>
</dbReference>
<evidence type="ECO:0000313" key="2">
    <source>
        <dbReference type="Proteomes" id="UP000886889"/>
    </source>
</evidence>
<reference evidence="1" key="1">
    <citation type="submission" date="2020-10" db="EMBL/GenBank/DDBJ databases">
        <authorList>
            <person name="Gilroy R."/>
        </authorList>
    </citation>
    <scope>NUCLEOTIDE SEQUENCE</scope>
    <source>
        <strain evidence="1">ChiBcec6-7307</strain>
    </source>
</reference>
<name>A0A9D1NWU4_9FIRM</name>
<dbReference type="Gene3D" id="3.60.15.10">
    <property type="entry name" value="Ribonuclease Z/Hydroxyacylglutathione hydrolase-like"/>
    <property type="match status" value="1"/>
</dbReference>
<dbReference type="InterPro" id="IPR036866">
    <property type="entry name" value="RibonucZ/Hydroxyglut_hydro"/>
</dbReference>
<gene>
    <name evidence="1" type="ORF">IAC80_00125</name>
</gene>
<organism evidence="1 2">
    <name type="scientific">Candidatus Merdiplasma excrementigallinarum</name>
    <dbReference type="NCBI Taxonomy" id="2840864"/>
    <lineage>
        <taxon>Bacteria</taxon>
        <taxon>Bacillati</taxon>
        <taxon>Bacillota</taxon>
        <taxon>Clostridia</taxon>
        <taxon>Lachnospirales</taxon>
        <taxon>Lachnospiraceae</taxon>
        <taxon>Lachnospiraceae incertae sedis</taxon>
        <taxon>Candidatus Merdiplasma</taxon>
    </lineage>
</organism>
<accession>A0A9D1NWU4</accession>
<dbReference type="EMBL" id="DVOS01000001">
    <property type="protein sequence ID" value="HIV22319.1"/>
    <property type="molecule type" value="Genomic_DNA"/>
</dbReference>